<feature type="domain" description="RNase H type-1" evidence="1">
    <location>
        <begin position="15"/>
        <end position="78"/>
    </location>
</feature>
<keyword evidence="3" id="KW-1185">Reference proteome</keyword>
<dbReference type="SUPFAM" id="SSF53098">
    <property type="entry name" value="Ribonuclease H-like"/>
    <property type="match status" value="1"/>
</dbReference>
<dbReference type="PANTHER" id="PTHR34023">
    <property type="entry name" value="RNASE H DOMAIN-CONTAINING PROTEIN"/>
    <property type="match status" value="1"/>
</dbReference>
<protein>
    <submittedName>
        <fullName evidence="2">Ribonuclease H protein</fullName>
    </submittedName>
</protein>
<dbReference type="InterPro" id="IPR002156">
    <property type="entry name" value="RNaseH_domain"/>
</dbReference>
<gene>
    <name evidence="2" type="ORF">V5N11_035430</name>
</gene>
<dbReference type="Gene3D" id="3.30.420.10">
    <property type="entry name" value="Ribonuclease H-like superfamily/Ribonuclease H"/>
    <property type="match status" value="1"/>
</dbReference>
<dbReference type="AlphaFoldDB" id="A0ABD0ZG50"/>
<proteinExistence type="predicted"/>
<evidence type="ECO:0000313" key="3">
    <source>
        <dbReference type="Proteomes" id="UP001558713"/>
    </source>
</evidence>
<dbReference type="PANTHER" id="PTHR34023:SF4">
    <property type="entry name" value="RNASE H TYPE-1 DOMAIN-CONTAINING PROTEIN"/>
    <property type="match status" value="1"/>
</dbReference>
<evidence type="ECO:0000313" key="2">
    <source>
        <dbReference type="EMBL" id="KAL1192981.1"/>
    </source>
</evidence>
<name>A0ABD0ZG50_CARAN</name>
<dbReference type="EMBL" id="JBANAX010000802">
    <property type="protein sequence ID" value="KAL1192981.1"/>
    <property type="molecule type" value="Genomic_DNA"/>
</dbReference>
<dbReference type="Pfam" id="PF13456">
    <property type="entry name" value="RVT_3"/>
    <property type="match status" value="1"/>
</dbReference>
<accession>A0ABD0ZG50</accession>
<organism evidence="2 3">
    <name type="scientific">Cardamine amara subsp. amara</name>
    <dbReference type="NCBI Taxonomy" id="228776"/>
    <lineage>
        <taxon>Eukaryota</taxon>
        <taxon>Viridiplantae</taxon>
        <taxon>Streptophyta</taxon>
        <taxon>Embryophyta</taxon>
        <taxon>Tracheophyta</taxon>
        <taxon>Spermatophyta</taxon>
        <taxon>Magnoliopsida</taxon>
        <taxon>eudicotyledons</taxon>
        <taxon>Gunneridae</taxon>
        <taxon>Pentapetalae</taxon>
        <taxon>rosids</taxon>
        <taxon>malvids</taxon>
        <taxon>Brassicales</taxon>
        <taxon>Brassicaceae</taxon>
        <taxon>Cardamineae</taxon>
        <taxon>Cardamine</taxon>
    </lineage>
</organism>
<dbReference type="InterPro" id="IPR036397">
    <property type="entry name" value="RNaseH_sf"/>
</dbReference>
<comment type="caution">
    <text evidence="2">The sequence shown here is derived from an EMBL/GenBank/DDBJ whole genome shotgun (WGS) entry which is preliminary data.</text>
</comment>
<reference evidence="2 3" key="1">
    <citation type="submission" date="2024-04" db="EMBL/GenBank/DDBJ databases">
        <title>Genome assembly C_amara_ONT_v2.</title>
        <authorList>
            <person name="Yant L."/>
            <person name="Moore C."/>
            <person name="Slenker M."/>
        </authorList>
    </citation>
    <scope>NUCLEOTIDE SEQUENCE [LARGE SCALE GENOMIC DNA]</scope>
    <source>
        <tissue evidence="2">Leaf</tissue>
    </source>
</reference>
<dbReference type="InterPro" id="IPR044730">
    <property type="entry name" value="RNase_H-like_dom_plant"/>
</dbReference>
<evidence type="ECO:0000259" key="1">
    <source>
        <dbReference type="Pfam" id="PF13456"/>
    </source>
</evidence>
<sequence length="114" mass="12819">MGSILWPIYRMGEAVTRLELEVDSEVVAGFLKTGINEAHSLSFLVRLCHGFILRNWNVQITHVYREANRLADGLANYAFSLDLGFHYFELAPSCVEVILSEDARGTAFPQQVCV</sequence>
<dbReference type="CDD" id="cd06222">
    <property type="entry name" value="RNase_H_like"/>
    <property type="match status" value="1"/>
</dbReference>
<dbReference type="Proteomes" id="UP001558713">
    <property type="component" value="Unassembled WGS sequence"/>
</dbReference>
<dbReference type="InterPro" id="IPR012337">
    <property type="entry name" value="RNaseH-like_sf"/>
</dbReference>